<protein>
    <recommendedName>
        <fullName evidence="1">Aminoglycoside phosphotransferase domain-containing protein</fullName>
    </recommendedName>
</protein>
<organism evidence="2 3">
    <name type="scientific">Monilinia vaccinii-corymbosi</name>
    <dbReference type="NCBI Taxonomy" id="61207"/>
    <lineage>
        <taxon>Eukaryota</taxon>
        <taxon>Fungi</taxon>
        <taxon>Dikarya</taxon>
        <taxon>Ascomycota</taxon>
        <taxon>Pezizomycotina</taxon>
        <taxon>Leotiomycetes</taxon>
        <taxon>Helotiales</taxon>
        <taxon>Sclerotiniaceae</taxon>
        <taxon>Monilinia</taxon>
    </lineage>
</organism>
<feature type="domain" description="Aminoglycoside phosphotransferase" evidence="1">
    <location>
        <begin position="101"/>
        <end position="323"/>
    </location>
</feature>
<accession>A0A8A3P3M0</accession>
<sequence>MATIGSILSKLVGPQKNMFPRPSTSENTKLIERLCTEMSFAKDIVYGAIKHGGNNNVLIFTCIPLAAKSQGQRICCILRTRKMYNFSEKQQYPIDQSVKMLVALTHRFGKLGVGLPIPAILAYDSTFENPIYSPYTIQETVEGTTLLRQYHEMNLSLLHPRGPTHNPRLLERRQLARQIAEFIARKESCALPGYGTIRNASDGRTDDPAVLAARFVLAVAKTRIAGRLIPITCHISRFIGELVHARLRKASSRDNGDGDGVDERRKARNLVSMWRNMSEKRRLTDQPAILWHPDFHPRNIMFESDAVRKKLTGVIDWDLCMALPRIMTRGPPTFLWNEESTTTLSKLESEAIQDAFDETIEKLVPGFLEDAYSTRGVLVRALGMYALFGVDYVHYHELSYEQLVQLYEVEFPGELGGYVTKGSIAVGKPPT</sequence>
<evidence type="ECO:0000313" key="2">
    <source>
        <dbReference type="EMBL" id="QSZ29836.1"/>
    </source>
</evidence>
<dbReference type="Pfam" id="PF01636">
    <property type="entry name" value="APH"/>
    <property type="match status" value="1"/>
</dbReference>
<dbReference type="Proteomes" id="UP000672032">
    <property type="component" value="Chromosome 1"/>
</dbReference>
<dbReference type="SUPFAM" id="SSF56112">
    <property type="entry name" value="Protein kinase-like (PK-like)"/>
    <property type="match status" value="1"/>
</dbReference>
<dbReference type="AlphaFoldDB" id="A0A8A3P3M0"/>
<dbReference type="InterPro" id="IPR011009">
    <property type="entry name" value="Kinase-like_dom_sf"/>
</dbReference>
<dbReference type="OrthoDB" id="2968323at2759"/>
<proteinExistence type="predicted"/>
<dbReference type="EMBL" id="CP063405">
    <property type="protein sequence ID" value="QSZ29836.1"/>
    <property type="molecule type" value="Genomic_DNA"/>
</dbReference>
<dbReference type="InterPro" id="IPR002575">
    <property type="entry name" value="Aminoglycoside_PTrfase"/>
</dbReference>
<reference evidence="2" key="1">
    <citation type="submission" date="2020-10" db="EMBL/GenBank/DDBJ databases">
        <title>Genome Sequence of Monilinia vaccinii-corymbosi Sheds Light on Mummy Berry Disease Infection of Blueberry and Mating Type.</title>
        <authorList>
            <person name="Yow A.G."/>
            <person name="Zhang Y."/>
            <person name="Bansal K."/>
            <person name="Eacker S.M."/>
            <person name="Sullivan S."/>
            <person name="Liachko I."/>
            <person name="Cubeta M.A."/>
            <person name="Rollins J.A."/>
            <person name="Ashrafi H."/>
        </authorList>
    </citation>
    <scope>NUCLEOTIDE SEQUENCE</scope>
    <source>
        <strain evidence="2">RL-1</strain>
    </source>
</reference>
<dbReference type="PANTHER" id="PTHR21310:SF56">
    <property type="entry name" value="AMINOGLYCOSIDE PHOSPHOTRANSFERASE DOMAIN-CONTAINING PROTEIN"/>
    <property type="match status" value="1"/>
</dbReference>
<dbReference type="InterPro" id="IPR051678">
    <property type="entry name" value="AGP_Transferase"/>
</dbReference>
<dbReference type="PANTHER" id="PTHR21310">
    <property type="entry name" value="AMINOGLYCOSIDE PHOSPHOTRANSFERASE-RELATED-RELATED"/>
    <property type="match status" value="1"/>
</dbReference>
<dbReference type="Gene3D" id="3.90.1200.10">
    <property type="match status" value="1"/>
</dbReference>
<name>A0A8A3P3M0_9HELO</name>
<evidence type="ECO:0000313" key="3">
    <source>
        <dbReference type="Proteomes" id="UP000672032"/>
    </source>
</evidence>
<keyword evidence="3" id="KW-1185">Reference proteome</keyword>
<gene>
    <name evidence="2" type="ORF">DSL72_004354</name>
</gene>
<evidence type="ECO:0000259" key="1">
    <source>
        <dbReference type="Pfam" id="PF01636"/>
    </source>
</evidence>